<dbReference type="InterPro" id="IPR005135">
    <property type="entry name" value="Endo/exonuclease/phosphatase"/>
</dbReference>
<dbReference type="AlphaFoldDB" id="A0A6A0A9U0"/>
<evidence type="ECO:0000256" key="1">
    <source>
        <dbReference type="ARBA" id="ARBA00010774"/>
    </source>
</evidence>
<gene>
    <name evidence="4" type="ORF">HaLaN_27807</name>
</gene>
<evidence type="ECO:0000313" key="4">
    <source>
        <dbReference type="EMBL" id="GFH29183.1"/>
    </source>
</evidence>
<evidence type="ECO:0000259" key="3">
    <source>
        <dbReference type="Pfam" id="PF03372"/>
    </source>
</evidence>
<evidence type="ECO:0000313" key="5">
    <source>
        <dbReference type="Proteomes" id="UP000485058"/>
    </source>
</evidence>
<feature type="non-terminal residue" evidence="4">
    <location>
        <position position="1"/>
    </location>
</feature>
<dbReference type="PANTHER" id="PTHR12121:SF45">
    <property type="entry name" value="NOCTURNIN"/>
    <property type="match status" value="1"/>
</dbReference>
<dbReference type="Pfam" id="PF03372">
    <property type="entry name" value="Exo_endo_phos"/>
    <property type="match status" value="1"/>
</dbReference>
<comment type="similarity">
    <text evidence="1">Belongs to the CCR4/nocturin family.</text>
</comment>
<dbReference type="PANTHER" id="PTHR12121">
    <property type="entry name" value="CARBON CATABOLITE REPRESSOR PROTEIN 4"/>
    <property type="match status" value="1"/>
</dbReference>
<protein>
    <submittedName>
        <fullName evidence="4">Endo/exonuclease/phosphatase domain-containing protein</fullName>
    </submittedName>
</protein>
<dbReference type="Gene3D" id="3.60.10.10">
    <property type="entry name" value="Endonuclease/exonuclease/phosphatase"/>
    <property type="match status" value="1"/>
</dbReference>
<keyword evidence="4" id="KW-0540">Nuclease</keyword>
<dbReference type="Proteomes" id="UP000485058">
    <property type="component" value="Unassembled WGS sequence"/>
</dbReference>
<dbReference type="InterPro" id="IPR036691">
    <property type="entry name" value="Endo/exonu/phosph_ase_sf"/>
</dbReference>
<comment type="caution">
    <text evidence="4">The sequence shown here is derived from an EMBL/GenBank/DDBJ whole genome shotgun (WGS) entry which is preliminary data.</text>
</comment>
<proteinExistence type="inferred from homology"/>
<dbReference type="GO" id="GO:0000175">
    <property type="term" value="F:3'-5'-RNA exonuclease activity"/>
    <property type="evidence" value="ECO:0007669"/>
    <property type="project" value="TreeGrafter"/>
</dbReference>
<organism evidence="4 5">
    <name type="scientific">Haematococcus lacustris</name>
    <name type="common">Green alga</name>
    <name type="synonym">Haematococcus pluvialis</name>
    <dbReference type="NCBI Taxonomy" id="44745"/>
    <lineage>
        <taxon>Eukaryota</taxon>
        <taxon>Viridiplantae</taxon>
        <taxon>Chlorophyta</taxon>
        <taxon>core chlorophytes</taxon>
        <taxon>Chlorophyceae</taxon>
        <taxon>CS clade</taxon>
        <taxon>Chlamydomonadales</taxon>
        <taxon>Haematococcaceae</taxon>
        <taxon>Haematococcus</taxon>
    </lineage>
</organism>
<feature type="domain" description="Endonuclease/exonuclease/phosphatase" evidence="3">
    <location>
        <begin position="39"/>
        <end position="143"/>
    </location>
</feature>
<keyword evidence="2" id="KW-0378">Hydrolase</keyword>
<dbReference type="InterPro" id="IPR050410">
    <property type="entry name" value="CCR4/nocturin_mRNA_transcr"/>
</dbReference>
<evidence type="ECO:0000256" key="2">
    <source>
        <dbReference type="ARBA" id="ARBA00022801"/>
    </source>
</evidence>
<name>A0A6A0A9U0_HAELA</name>
<accession>A0A6A0A9U0</accession>
<dbReference type="EMBL" id="BLLF01004222">
    <property type="protein sequence ID" value="GFH29183.1"/>
    <property type="molecule type" value="Genomic_DNA"/>
</dbReference>
<dbReference type="SUPFAM" id="SSF56219">
    <property type="entry name" value="DNase I-like"/>
    <property type="match status" value="1"/>
</dbReference>
<reference evidence="4 5" key="1">
    <citation type="submission" date="2020-02" db="EMBL/GenBank/DDBJ databases">
        <title>Draft genome sequence of Haematococcus lacustris strain NIES-144.</title>
        <authorList>
            <person name="Morimoto D."/>
            <person name="Nakagawa S."/>
            <person name="Yoshida T."/>
            <person name="Sawayama S."/>
        </authorList>
    </citation>
    <scope>NUCLEOTIDE SEQUENCE [LARGE SCALE GENOMIC DNA]</scope>
    <source>
        <strain evidence="4 5">NIES-144</strain>
    </source>
</reference>
<dbReference type="GO" id="GO:0006139">
    <property type="term" value="P:nucleobase-containing compound metabolic process"/>
    <property type="evidence" value="ECO:0007669"/>
    <property type="project" value="UniProtKB-ARBA"/>
</dbReference>
<keyword evidence="4" id="KW-0269">Exonuclease</keyword>
<keyword evidence="5" id="KW-1185">Reference proteome</keyword>
<sequence length="201" mass="22332">MWSLTGKLGAKGKLKRSFVRVVLPPADLAPSAPSPLRVLQWNVLADGLAQHGDFIKVPSAALEWETRLPLILDEIEEASADICAIQELNRYEELRALLALRGYDGCFFPKHCSPASRYRCPADGLAIFYKKDRLEVAAQPAGTYFLDSKGRNMSQGFLRITLTDRLQGQQVVVVTTHLKAKQGQEMDSTRLSQVTRLTAPH</sequence>